<dbReference type="Gene3D" id="2.60.40.1120">
    <property type="entry name" value="Carboxypeptidase-like, regulatory domain"/>
    <property type="match status" value="1"/>
</dbReference>
<protein>
    <recommendedName>
        <fullName evidence="3">TonB-dependent receptor plug domain-containing protein</fullName>
    </recommendedName>
</protein>
<dbReference type="AlphaFoldDB" id="A0A7W6ERP7"/>
<dbReference type="SUPFAM" id="SSF49464">
    <property type="entry name" value="Carboxypeptidase regulatory domain-like"/>
    <property type="match status" value="1"/>
</dbReference>
<evidence type="ECO:0000313" key="2">
    <source>
        <dbReference type="Proteomes" id="UP000541352"/>
    </source>
</evidence>
<dbReference type="RefSeq" id="WP_183976613.1">
    <property type="nucleotide sequence ID" value="NZ_JACIBY010000008.1"/>
</dbReference>
<dbReference type="InterPro" id="IPR008969">
    <property type="entry name" value="CarboxyPept-like_regulatory"/>
</dbReference>
<dbReference type="Pfam" id="PF13715">
    <property type="entry name" value="CarbopepD_reg_2"/>
    <property type="match status" value="1"/>
</dbReference>
<sequence>MYPKTLLIAVLLLVALPSAWVRGQRISGTVTAATTGEKLPFVSVFLNNTSIASETNLEGFYLLKNIPVGTYSLVVRQVGFKPFTQRIVVENNTELKLDVRLLTDEKLLEEVKVSQKKDKVWEQQFEQFEKQFLGDKLAKNQCRIVNPWVLEFSEEKNVLTAKAKDILEINNQWLGYQIRYSLNEFRYDGAQVFFSGLAEFTSLYTNEASQKADWEQHRAEAYRGSDVHFFKSLQGKTSAQEGFEFFVDKPGEDPTKRTPFFHQNQVKKLSKIQLDSAVKAVKNIYSLALPARIEVHYNGKEGVFSIYKDKACQVAWIETNGQPLLFNSQGIILNPQACSVSGYLAENRISTLLPLDYTPPTNATYNPPKSHISLSEAAYFTTDKPYYFTNDVVQVSGQMRYSSEEGADTLSQLVYIELVQPATKKVLVQQRLSLENRHFTAQFLLQDSLITPDTYLLRTYTKWGKHQSDSTYSYRWIPVLKNEEMAVYLPTVSTDSMSIKVEELHDSLVVSLPSEGFSWGTMTVLRGNVGARHPLTSLNELVAWRNGPIERGMVVAGKVPNYRPNKHESVLMVLPSANLSFFASINSKGHFQFTNLPLEGKQPVLLQVTNAKGKPALDATLSVDSLVSPKWLPVLSSNQWKIVPMYYDGLVKGITVQLNEVQVKAKLPPKPITSMYKEADYVLQGKDLYENAVGMNILSAIQGRVPGLRIVEFPEDNGLTKLVITMRMGASAGGFVRTKLPQPLVLVDGVGFDNINLISQIPASQVERVEVVNRAESLLGLRGYVGVISIITKHAGAGLGEVSTNEPKGFQKFMVDGVSPKLTPKLGQLVAYWNPSVFPSSSAITTIKVPKPPKNGLYSIYFEGLTYGGKPVVAKMHYTAH</sequence>
<comment type="caution">
    <text evidence="1">The sequence shown here is derived from an EMBL/GenBank/DDBJ whole genome shotgun (WGS) entry which is preliminary data.</text>
</comment>
<evidence type="ECO:0008006" key="3">
    <source>
        <dbReference type="Google" id="ProtNLM"/>
    </source>
</evidence>
<dbReference type="SUPFAM" id="SSF56935">
    <property type="entry name" value="Porins"/>
    <property type="match status" value="1"/>
</dbReference>
<name>A0A7W6ERP7_9BACT</name>
<evidence type="ECO:0000313" key="1">
    <source>
        <dbReference type="EMBL" id="MBB3839939.1"/>
    </source>
</evidence>
<reference evidence="1 2" key="1">
    <citation type="submission" date="2020-08" db="EMBL/GenBank/DDBJ databases">
        <title>Genomic Encyclopedia of Type Strains, Phase IV (KMG-IV): sequencing the most valuable type-strain genomes for metagenomic binning, comparative biology and taxonomic classification.</title>
        <authorList>
            <person name="Goeker M."/>
        </authorList>
    </citation>
    <scope>NUCLEOTIDE SEQUENCE [LARGE SCALE GENOMIC DNA]</scope>
    <source>
        <strain evidence="1 2">DSM 17976</strain>
    </source>
</reference>
<gene>
    <name evidence="1" type="ORF">FHS57_003950</name>
</gene>
<dbReference type="EMBL" id="JACIBY010000008">
    <property type="protein sequence ID" value="MBB3839939.1"/>
    <property type="molecule type" value="Genomic_DNA"/>
</dbReference>
<keyword evidence="2" id="KW-1185">Reference proteome</keyword>
<proteinExistence type="predicted"/>
<organism evidence="1 2">
    <name type="scientific">Runella defluvii</name>
    <dbReference type="NCBI Taxonomy" id="370973"/>
    <lineage>
        <taxon>Bacteria</taxon>
        <taxon>Pseudomonadati</taxon>
        <taxon>Bacteroidota</taxon>
        <taxon>Cytophagia</taxon>
        <taxon>Cytophagales</taxon>
        <taxon>Spirosomataceae</taxon>
        <taxon>Runella</taxon>
    </lineage>
</organism>
<dbReference type="Proteomes" id="UP000541352">
    <property type="component" value="Unassembled WGS sequence"/>
</dbReference>
<dbReference type="InterPro" id="IPR037066">
    <property type="entry name" value="Plug_dom_sf"/>
</dbReference>
<accession>A0A7W6ERP7</accession>
<dbReference type="Gene3D" id="2.170.130.10">
    <property type="entry name" value="TonB-dependent receptor, plug domain"/>
    <property type="match status" value="1"/>
</dbReference>